<dbReference type="CDD" id="cd23836">
    <property type="entry name" value="DRWD-C_CENP-O"/>
    <property type="match status" value="1"/>
</dbReference>
<feature type="compositionally biased region" description="Basic and acidic residues" evidence="8">
    <location>
        <begin position="22"/>
        <end position="36"/>
    </location>
</feature>
<evidence type="ECO:0000313" key="10">
    <source>
        <dbReference type="Proteomes" id="UP000472271"/>
    </source>
</evidence>
<evidence type="ECO:0000256" key="6">
    <source>
        <dbReference type="ARBA" id="ARBA00023242"/>
    </source>
</evidence>
<evidence type="ECO:0000256" key="8">
    <source>
        <dbReference type="SAM" id="MobiDB-lite"/>
    </source>
</evidence>
<proteinExistence type="inferred from homology"/>
<keyword evidence="5" id="KW-0158">Chromosome</keyword>
<dbReference type="InParanoid" id="A0A673BJK8"/>
<evidence type="ECO:0000256" key="2">
    <source>
        <dbReference type="ARBA" id="ARBA00004584"/>
    </source>
</evidence>
<dbReference type="GeneID" id="115414064"/>
<dbReference type="PANTHER" id="PTHR14582:SF1">
    <property type="entry name" value="CENTROMERE PROTEIN O"/>
    <property type="match status" value="1"/>
</dbReference>
<dbReference type="GO" id="GO:0031511">
    <property type="term" value="C:Mis6-Sim4 complex"/>
    <property type="evidence" value="ECO:0007669"/>
    <property type="project" value="TreeGrafter"/>
</dbReference>
<reference evidence="9" key="2">
    <citation type="submission" date="2025-08" db="UniProtKB">
        <authorList>
            <consortium name="Ensembl"/>
        </authorList>
    </citation>
    <scope>IDENTIFICATION</scope>
</reference>
<dbReference type="Ensembl" id="ENSSORT00005043885.1">
    <property type="protein sequence ID" value="ENSSORP00005042796.1"/>
    <property type="gene ID" value="ENSSORG00005019808.1"/>
</dbReference>
<comment type="similarity">
    <text evidence="3">Belongs to the CENP-O/MCM21 family.</text>
</comment>
<dbReference type="CTD" id="79172"/>
<evidence type="ECO:0000256" key="7">
    <source>
        <dbReference type="ARBA" id="ARBA00023328"/>
    </source>
</evidence>
<organism evidence="9 10">
    <name type="scientific">Sphaeramia orbicularis</name>
    <name type="common">orbiculate cardinalfish</name>
    <dbReference type="NCBI Taxonomy" id="375764"/>
    <lineage>
        <taxon>Eukaryota</taxon>
        <taxon>Metazoa</taxon>
        <taxon>Chordata</taxon>
        <taxon>Craniata</taxon>
        <taxon>Vertebrata</taxon>
        <taxon>Euteleostomi</taxon>
        <taxon>Actinopterygii</taxon>
        <taxon>Neopterygii</taxon>
        <taxon>Teleostei</taxon>
        <taxon>Neoteleostei</taxon>
        <taxon>Acanthomorphata</taxon>
        <taxon>Gobiaria</taxon>
        <taxon>Kurtiformes</taxon>
        <taxon>Apogonoidei</taxon>
        <taxon>Apogonidae</taxon>
        <taxon>Apogoninae</taxon>
        <taxon>Sphaeramia</taxon>
    </lineage>
</organism>
<dbReference type="CDD" id="cd14686">
    <property type="entry name" value="bZIP"/>
    <property type="match status" value="1"/>
</dbReference>
<dbReference type="Proteomes" id="UP000472271">
    <property type="component" value="Chromosome 22"/>
</dbReference>
<evidence type="ECO:0000313" key="9">
    <source>
        <dbReference type="Ensembl" id="ENSSORP00005042796.1"/>
    </source>
</evidence>
<dbReference type="Pfam" id="PF09496">
    <property type="entry name" value="CENP-O"/>
    <property type="match status" value="1"/>
</dbReference>
<keyword evidence="6" id="KW-0539">Nucleus</keyword>
<reference evidence="9" key="1">
    <citation type="submission" date="2019-06" db="EMBL/GenBank/DDBJ databases">
        <authorList>
            <consortium name="Wellcome Sanger Institute Data Sharing"/>
        </authorList>
    </citation>
    <scope>NUCLEOTIDE SEQUENCE [LARGE SCALE GENOMIC DNA]</scope>
</reference>
<dbReference type="PANTHER" id="PTHR14582">
    <property type="entry name" value="INNER KINETOCHORE SUBUNIT MAL2"/>
    <property type="match status" value="1"/>
</dbReference>
<dbReference type="InterPro" id="IPR018464">
    <property type="entry name" value="CENP-O"/>
</dbReference>
<dbReference type="OrthoDB" id="10050372at2759"/>
<gene>
    <name evidence="9" type="primary">cenpo</name>
</gene>
<evidence type="ECO:0000256" key="3">
    <source>
        <dbReference type="ARBA" id="ARBA00007321"/>
    </source>
</evidence>
<reference evidence="9" key="3">
    <citation type="submission" date="2025-09" db="UniProtKB">
        <authorList>
            <consortium name="Ensembl"/>
        </authorList>
    </citation>
    <scope>IDENTIFICATION</scope>
</reference>
<evidence type="ECO:0000256" key="4">
    <source>
        <dbReference type="ARBA" id="ARBA00016395"/>
    </source>
</evidence>
<keyword evidence="10" id="KW-1185">Reference proteome</keyword>
<protein>
    <recommendedName>
        <fullName evidence="4">Centromere protein O</fullName>
    </recommendedName>
</protein>
<accession>A0A673BJK8</accession>
<comment type="subcellular location">
    <subcellularLocation>
        <location evidence="2">Chromosome</location>
        <location evidence="2">Centromere</location>
    </subcellularLocation>
    <subcellularLocation>
        <location evidence="1">Nucleus</location>
    </subcellularLocation>
</comment>
<dbReference type="RefSeq" id="XP_029983119.1">
    <property type="nucleotide sequence ID" value="XM_030127259.1"/>
</dbReference>
<name>A0A673BJK8_9TELE</name>
<dbReference type="AlphaFoldDB" id="A0A673BJK8"/>
<evidence type="ECO:0000256" key="5">
    <source>
        <dbReference type="ARBA" id="ARBA00022454"/>
    </source>
</evidence>
<feature type="region of interest" description="Disordered" evidence="8">
    <location>
        <begin position="1"/>
        <end position="36"/>
    </location>
</feature>
<dbReference type="GO" id="GO:0005634">
    <property type="term" value="C:nucleus"/>
    <property type="evidence" value="ECO:0007669"/>
    <property type="project" value="UniProtKB-SubCell"/>
</dbReference>
<evidence type="ECO:0000256" key="1">
    <source>
        <dbReference type="ARBA" id="ARBA00004123"/>
    </source>
</evidence>
<keyword evidence="7" id="KW-0137">Centromere</keyword>
<sequence length="291" mass="33606">MEKVTATGVLNHLSLMEAQTRSSKDHRQQQQQSRVEELKAKVEELKRHRDQLKKEVEVYESVRTLRASMDSKSVHEEDERMDGDSENAEILWLMAKHCQVTDLLHAHRLIGGFEIIQTKQGKGLCVSVATSYEGVYLDRYSLEFDTKPTFRITRHNIPPFIPLNKLTEQSNMTETELKAFLHILSQHLNAYAGRKQQLQLVKEHHQSVEVMESNALCSLLVLLFTVPKKRTPVLCTMEYLDHIRCLPTRVYCQSEDTELPECPQWKSNCLLLMENPVHKALSTMKTMGHIV</sequence>